<evidence type="ECO:0000313" key="1">
    <source>
        <dbReference type="EMBL" id="KAF2622011.1"/>
    </source>
</evidence>
<evidence type="ECO:0000313" key="2">
    <source>
        <dbReference type="Proteomes" id="UP000799754"/>
    </source>
</evidence>
<organism evidence="1 2">
    <name type="scientific">Macroventuria anomochaeta</name>
    <dbReference type="NCBI Taxonomy" id="301207"/>
    <lineage>
        <taxon>Eukaryota</taxon>
        <taxon>Fungi</taxon>
        <taxon>Dikarya</taxon>
        <taxon>Ascomycota</taxon>
        <taxon>Pezizomycotina</taxon>
        <taxon>Dothideomycetes</taxon>
        <taxon>Pleosporomycetidae</taxon>
        <taxon>Pleosporales</taxon>
        <taxon>Pleosporineae</taxon>
        <taxon>Didymellaceae</taxon>
        <taxon>Macroventuria</taxon>
    </lineage>
</organism>
<name>A0ACB6RJ34_9PLEO</name>
<dbReference type="Proteomes" id="UP000799754">
    <property type="component" value="Unassembled WGS sequence"/>
</dbReference>
<protein>
    <submittedName>
        <fullName evidence="1">Uncharacterized protein</fullName>
    </submittedName>
</protein>
<comment type="caution">
    <text evidence="1">The sequence shown here is derived from an EMBL/GenBank/DDBJ whole genome shotgun (WGS) entry which is preliminary data.</text>
</comment>
<keyword evidence="2" id="KW-1185">Reference proteome</keyword>
<dbReference type="EMBL" id="MU006748">
    <property type="protein sequence ID" value="KAF2622011.1"/>
    <property type="molecule type" value="Genomic_DNA"/>
</dbReference>
<sequence>MSIHFSKRNIHQAMLCRVMTLFISWLVSRCLNGNVTRAIGYGSIGHFGSFSGYPSVIADIGDGTKCGNPPWWKTFGDSYVIVETFFILVTAVLSECGFPSNAAARQSVPHGRQESCRPA</sequence>
<reference evidence="1" key="1">
    <citation type="journal article" date="2020" name="Stud. Mycol.">
        <title>101 Dothideomycetes genomes: a test case for predicting lifestyles and emergence of pathogens.</title>
        <authorList>
            <person name="Haridas S."/>
            <person name="Albert R."/>
            <person name="Binder M."/>
            <person name="Bloem J."/>
            <person name="Labutti K."/>
            <person name="Salamov A."/>
            <person name="Andreopoulos B."/>
            <person name="Baker S."/>
            <person name="Barry K."/>
            <person name="Bills G."/>
            <person name="Bluhm B."/>
            <person name="Cannon C."/>
            <person name="Castanera R."/>
            <person name="Culley D."/>
            <person name="Daum C."/>
            <person name="Ezra D."/>
            <person name="Gonzalez J."/>
            <person name="Henrissat B."/>
            <person name="Kuo A."/>
            <person name="Liang C."/>
            <person name="Lipzen A."/>
            <person name="Lutzoni F."/>
            <person name="Magnuson J."/>
            <person name="Mondo S."/>
            <person name="Nolan M."/>
            <person name="Ohm R."/>
            <person name="Pangilinan J."/>
            <person name="Park H.-J."/>
            <person name="Ramirez L."/>
            <person name="Alfaro M."/>
            <person name="Sun H."/>
            <person name="Tritt A."/>
            <person name="Yoshinaga Y."/>
            <person name="Zwiers L.-H."/>
            <person name="Turgeon B."/>
            <person name="Goodwin S."/>
            <person name="Spatafora J."/>
            <person name="Crous P."/>
            <person name="Grigoriev I."/>
        </authorList>
    </citation>
    <scope>NUCLEOTIDE SEQUENCE</scope>
    <source>
        <strain evidence="1">CBS 525.71</strain>
    </source>
</reference>
<accession>A0ACB6RJ34</accession>
<proteinExistence type="predicted"/>
<gene>
    <name evidence="1" type="ORF">BU25DRAFT_425977</name>
</gene>